<evidence type="ECO:0000313" key="1">
    <source>
        <dbReference type="EMBL" id="OEY97135.1"/>
    </source>
</evidence>
<sequence length="81" mass="9224">MATVNFRVDDAVKEKSYSILKEQGIAPTEFFTNILEYVATTGKLPIQKTLLSKEDAELLAVVRKRINDSKEMFEEITLDDL</sequence>
<dbReference type="NCBIfam" id="NF008412">
    <property type="entry name" value="PRK11235.1"/>
    <property type="match status" value="1"/>
</dbReference>
<comment type="caution">
    <text evidence="1">The sequence shown here is derived from an EMBL/GenBank/DDBJ whole genome shotgun (WGS) entry which is preliminary data.</text>
</comment>
<dbReference type="Proteomes" id="UP000185895">
    <property type="component" value="Unassembled WGS sequence"/>
</dbReference>
<evidence type="ECO:0000313" key="2">
    <source>
        <dbReference type="Proteomes" id="UP000185895"/>
    </source>
</evidence>
<name>A0A1E7RD90_9GAMM</name>
<protein>
    <submittedName>
        <fullName evidence="1">Translation repressor RelB</fullName>
    </submittedName>
</protein>
<dbReference type="Gene3D" id="1.10.1220.10">
    <property type="entry name" value="Met repressor-like"/>
    <property type="match status" value="1"/>
</dbReference>
<dbReference type="OrthoDB" id="7221783at2"/>
<gene>
    <name evidence="1" type="ORF">BJI46_01510</name>
</gene>
<dbReference type="STRING" id="1262585.BJI46_01510"/>
<dbReference type="NCBIfam" id="TIGR02384">
    <property type="entry name" value="RelB_DinJ"/>
    <property type="match status" value="1"/>
</dbReference>
<organism evidence="1 2">
    <name type="scientific">Acinetobacter qingfengensis</name>
    <dbReference type="NCBI Taxonomy" id="1262585"/>
    <lineage>
        <taxon>Bacteria</taxon>
        <taxon>Pseudomonadati</taxon>
        <taxon>Pseudomonadota</taxon>
        <taxon>Gammaproteobacteria</taxon>
        <taxon>Moraxellales</taxon>
        <taxon>Moraxellaceae</taxon>
        <taxon>Acinetobacter</taxon>
    </lineage>
</organism>
<dbReference type="RefSeq" id="WP_070069284.1">
    <property type="nucleotide sequence ID" value="NZ_MKKK01000012.1"/>
</dbReference>
<dbReference type="EMBL" id="MKKK01000012">
    <property type="protein sequence ID" value="OEY97135.1"/>
    <property type="molecule type" value="Genomic_DNA"/>
</dbReference>
<proteinExistence type="predicted"/>
<dbReference type="Pfam" id="PF04221">
    <property type="entry name" value="RelB"/>
    <property type="match status" value="1"/>
</dbReference>
<dbReference type="InterPro" id="IPR013321">
    <property type="entry name" value="Arc_rbn_hlx_hlx"/>
</dbReference>
<dbReference type="AlphaFoldDB" id="A0A1E7RD90"/>
<accession>A0A1E7RD90</accession>
<keyword evidence="2" id="KW-1185">Reference proteome</keyword>
<dbReference type="InterPro" id="IPR007337">
    <property type="entry name" value="RelB/DinJ"/>
</dbReference>
<reference evidence="1 2" key="1">
    <citation type="submission" date="2016-09" db="EMBL/GenBank/DDBJ databases">
        <authorList>
            <person name="Capua I."/>
            <person name="De Benedictis P."/>
            <person name="Joannis T."/>
            <person name="Lombin L.H."/>
            <person name="Cattoli G."/>
        </authorList>
    </citation>
    <scope>NUCLEOTIDE SEQUENCE [LARGE SCALE GENOMIC DNA]</scope>
    <source>
        <strain evidence="1 2">ANC 4671</strain>
    </source>
</reference>
<dbReference type="GO" id="GO:0006355">
    <property type="term" value="P:regulation of DNA-templated transcription"/>
    <property type="evidence" value="ECO:0007669"/>
    <property type="project" value="InterPro"/>
</dbReference>